<evidence type="ECO:0000256" key="5">
    <source>
        <dbReference type="ARBA" id="ARBA00022857"/>
    </source>
</evidence>
<proteinExistence type="inferred from homology"/>
<feature type="transmembrane region" description="Helical" evidence="10">
    <location>
        <begin position="124"/>
        <end position="145"/>
    </location>
</feature>
<evidence type="ECO:0000313" key="15">
    <source>
        <dbReference type="Proteomes" id="UP001595840"/>
    </source>
</evidence>
<gene>
    <name evidence="14" type="ORF">ACFOX3_03830</name>
</gene>
<dbReference type="PRINTS" id="PR00411">
    <property type="entry name" value="PNDRDTASEI"/>
</dbReference>
<keyword evidence="6 9" id="KW-0560">Oxidoreductase</keyword>
<dbReference type="Proteomes" id="UP001595840">
    <property type="component" value="Unassembled WGS sequence"/>
</dbReference>
<dbReference type="InterPro" id="IPR016156">
    <property type="entry name" value="FAD/NAD-linked_Rdtase_dimer_sf"/>
</dbReference>
<keyword evidence="10" id="KW-1133">Transmembrane helix</keyword>
<evidence type="ECO:0000259" key="11">
    <source>
        <dbReference type="Pfam" id="PF02852"/>
    </source>
</evidence>
<evidence type="ECO:0000256" key="1">
    <source>
        <dbReference type="ARBA" id="ARBA00001974"/>
    </source>
</evidence>
<dbReference type="InterPro" id="IPR032816">
    <property type="entry name" value="VTT_dom"/>
</dbReference>
<feature type="transmembrane region" description="Helical" evidence="10">
    <location>
        <begin position="183"/>
        <end position="206"/>
    </location>
</feature>
<feature type="domain" description="FAD/NAD(P)-binding" evidence="12">
    <location>
        <begin position="236"/>
        <end position="558"/>
    </location>
</feature>
<evidence type="ECO:0000256" key="3">
    <source>
        <dbReference type="ARBA" id="ARBA00022630"/>
    </source>
</evidence>
<organism evidence="14 15">
    <name type="scientific">Simiduia curdlanivorans</name>
    <dbReference type="NCBI Taxonomy" id="1492769"/>
    <lineage>
        <taxon>Bacteria</taxon>
        <taxon>Pseudomonadati</taxon>
        <taxon>Pseudomonadota</taxon>
        <taxon>Gammaproteobacteria</taxon>
        <taxon>Cellvibrionales</taxon>
        <taxon>Cellvibrionaceae</taxon>
        <taxon>Simiduia</taxon>
    </lineage>
</organism>
<reference evidence="15" key="1">
    <citation type="journal article" date="2019" name="Int. J. Syst. Evol. Microbiol.">
        <title>The Global Catalogue of Microorganisms (GCM) 10K type strain sequencing project: providing services to taxonomists for standard genome sequencing and annotation.</title>
        <authorList>
            <consortium name="The Broad Institute Genomics Platform"/>
            <consortium name="The Broad Institute Genome Sequencing Center for Infectious Disease"/>
            <person name="Wu L."/>
            <person name="Ma J."/>
        </authorList>
    </citation>
    <scope>NUCLEOTIDE SEQUENCE [LARGE SCALE GENOMIC DNA]</scope>
    <source>
        <strain evidence="15">CECT 8570</strain>
    </source>
</reference>
<comment type="caution">
    <text evidence="14">The sequence shown here is derived from an EMBL/GenBank/DDBJ whole genome shotgun (WGS) entry which is preliminary data.</text>
</comment>
<name>A0ABV8V0I8_9GAMM</name>
<dbReference type="SUPFAM" id="SSF55424">
    <property type="entry name" value="FAD/NAD-linked reductases, dimerisation (C-terminal) domain"/>
    <property type="match status" value="1"/>
</dbReference>
<dbReference type="Gene3D" id="3.30.390.30">
    <property type="match status" value="1"/>
</dbReference>
<dbReference type="Pfam" id="PF02852">
    <property type="entry name" value="Pyr_redox_dim"/>
    <property type="match status" value="1"/>
</dbReference>
<keyword evidence="15" id="KW-1185">Reference proteome</keyword>
<evidence type="ECO:0000259" key="13">
    <source>
        <dbReference type="Pfam" id="PF09335"/>
    </source>
</evidence>
<dbReference type="Pfam" id="PF09335">
    <property type="entry name" value="VTT_dom"/>
    <property type="match status" value="1"/>
</dbReference>
<keyword evidence="10" id="KW-0472">Membrane</keyword>
<evidence type="ECO:0000256" key="10">
    <source>
        <dbReference type="SAM" id="Phobius"/>
    </source>
</evidence>
<dbReference type="RefSeq" id="WP_290259731.1">
    <property type="nucleotide sequence ID" value="NZ_JAUFQG010000004.1"/>
</dbReference>
<evidence type="ECO:0000259" key="12">
    <source>
        <dbReference type="Pfam" id="PF07992"/>
    </source>
</evidence>
<dbReference type="InterPro" id="IPR023753">
    <property type="entry name" value="FAD/NAD-binding_dom"/>
</dbReference>
<evidence type="ECO:0000256" key="2">
    <source>
        <dbReference type="ARBA" id="ARBA00007532"/>
    </source>
</evidence>
<keyword evidence="4 9" id="KW-0274">FAD</keyword>
<dbReference type="PROSITE" id="PS00076">
    <property type="entry name" value="PYRIDINE_REDOX_1"/>
    <property type="match status" value="1"/>
</dbReference>
<dbReference type="PANTHER" id="PTHR43014:SF2">
    <property type="entry name" value="MERCURIC REDUCTASE"/>
    <property type="match status" value="1"/>
</dbReference>
<feature type="transmembrane region" description="Helical" evidence="10">
    <location>
        <begin position="152"/>
        <end position="171"/>
    </location>
</feature>
<dbReference type="InterPro" id="IPR004099">
    <property type="entry name" value="Pyr_nucl-diS_OxRdtase_dimer"/>
</dbReference>
<evidence type="ECO:0000313" key="14">
    <source>
        <dbReference type="EMBL" id="MFC4361416.1"/>
    </source>
</evidence>
<keyword evidence="3 9" id="KW-0285">Flavoprotein</keyword>
<keyword evidence="5" id="KW-0521">NADP</keyword>
<dbReference type="SUPFAM" id="SSF51905">
    <property type="entry name" value="FAD/NAD(P)-binding domain"/>
    <property type="match status" value="1"/>
</dbReference>
<sequence>MKKIVIATLVIGAIAAFFSLDGARLLSPELYRQWMTESPVLVAVLFGLVYVLATALSLPGAALLTLIAGGLFGLGWGLLIVSFASTIGASLAFLVSRSLLRDWVQSKFTKQLEKINAGVEKDGAFYLFTLRLIPLVPFFVINLVFGLTKVRLWTFYWVSQVGMLAGTAVYVNAGAELGALEELSLKGIMTPTILFAFILLAIFPWLARKILQPLVQALKNNRLYKPFNKPKKFDTNVLVIGAGSAGLVSAYIAAAVKAKVTLIEKHKMGGDCLNTGCVPSKALIKSAAVAKTLQDAEKFGLAPVAAKVDFAAVMMRIQKVIAEVEPHDSIERYTGLGVDCVTGAATIVSPWEVEVAGKRISARSLIIATGARPAIPDIKGLQNIAYYTSDSIWNLRENPGRLAIIGSGPIGCELAQAFARLGAQVTLIGRAPRIMPREDEDVSAFIEAVFQAEKIRVINAAQVQEVIDVQDTLEAKGEKTLRYTQAGQVRELGFDTLLICVGRQANVTGFGASTLGLELTDKGTLAVDEKMRTRFPNVYACGDVAGPYQFTHMAAHQAWYAAVNALFSPFKSFNVDYRIVPWATFTAPEVARVGLSEQEAAAQGIDVELTRYGIDDLDRAIADGEAQGFVKVLTKKGSDKILGAVIVGYHASDLITEFVSAMKHKTGLNDLLSTIHIYPTVSEANKYAAGNWKRAHAPERVLAWVERFHLWRR</sequence>
<comment type="similarity">
    <text evidence="2 9">Belongs to the class-I pyridine nucleotide-disulfide oxidoreductase family.</text>
</comment>
<evidence type="ECO:0000256" key="4">
    <source>
        <dbReference type="ARBA" id="ARBA00022827"/>
    </source>
</evidence>
<feature type="transmembrane region" description="Helical" evidence="10">
    <location>
        <begin position="39"/>
        <end position="64"/>
    </location>
</feature>
<protein>
    <submittedName>
        <fullName evidence="14">FAD-dependent oxidoreductase</fullName>
    </submittedName>
</protein>
<evidence type="ECO:0000256" key="7">
    <source>
        <dbReference type="ARBA" id="ARBA00023157"/>
    </source>
</evidence>
<dbReference type="PANTHER" id="PTHR43014">
    <property type="entry name" value="MERCURIC REDUCTASE"/>
    <property type="match status" value="1"/>
</dbReference>
<dbReference type="EMBL" id="JBHSCX010000003">
    <property type="protein sequence ID" value="MFC4361416.1"/>
    <property type="molecule type" value="Genomic_DNA"/>
</dbReference>
<evidence type="ECO:0000256" key="9">
    <source>
        <dbReference type="RuleBase" id="RU003691"/>
    </source>
</evidence>
<feature type="domain" description="Pyridine nucleotide-disulphide oxidoreductase dimerisation" evidence="11">
    <location>
        <begin position="580"/>
        <end position="688"/>
    </location>
</feature>
<dbReference type="Gene3D" id="3.50.50.60">
    <property type="entry name" value="FAD/NAD(P)-binding domain"/>
    <property type="match status" value="2"/>
</dbReference>
<feature type="transmembrane region" description="Helical" evidence="10">
    <location>
        <begin position="71"/>
        <end position="95"/>
    </location>
</feature>
<evidence type="ECO:0000256" key="8">
    <source>
        <dbReference type="ARBA" id="ARBA00023284"/>
    </source>
</evidence>
<keyword evidence="10" id="KW-0812">Transmembrane</keyword>
<comment type="cofactor">
    <cofactor evidence="1">
        <name>FAD</name>
        <dbReference type="ChEBI" id="CHEBI:57692"/>
    </cofactor>
</comment>
<keyword evidence="7" id="KW-1015">Disulfide bond</keyword>
<dbReference type="InterPro" id="IPR036188">
    <property type="entry name" value="FAD/NAD-bd_sf"/>
</dbReference>
<evidence type="ECO:0000256" key="6">
    <source>
        <dbReference type="ARBA" id="ARBA00023002"/>
    </source>
</evidence>
<feature type="domain" description="VTT" evidence="13">
    <location>
        <begin position="59"/>
        <end position="175"/>
    </location>
</feature>
<dbReference type="InterPro" id="IPR012999">
    <property type="entry name" value="Pyr_OxRdtase_I_AS"/>
</dbReference>
<dbReference type="Pfam" id="PF07992">
    <property type="entry name" value="Pyr_redox_2"/>
    <property type="match status" value="1"/>
</dbReference>
<dbReference type="PRINTS" id="PR00368">
    <property type="entry name" value="FADPNR"/>
</dbReference>
<feature type="transmembrane region" description="Helical" evidence="10">
    <location>
        <begin position="237"/>
        <end position="256"/>
    </location>
</feature>
<accession>A0ABV8V0I8</accession>
<keyword evidence="8 9" id="KW-0676">Redox-active center</keyword>